<dbReference type="CDD" id="cd01949">
    <property type="entry name" value="GGDEF"/>
    <property type="match status" value="1"/>
</dbReference>
<dbReference type="GO" id="GO:0005886">
    <property type="term" value="C:plasma membrane"/>
    <property type="evidence" value="ECO:0007669"/>
    <property type="project" value="UniProtKB-SubCell"/>
</dbReference>
<dbReference type="NCBIfam" id="TIGR00254">
    <property type="entry name" value="GGDEF"/>
    <property type="match status" value="1"/>
</dbReference>
<sequence length="542" mass="61304">MSDTRNSRRQNGHDAFETTDQEELLKRGLVRVSIAADGVDPLLDRQLKELRSALRSDAPPFKLADLMPDLEHAVLTADSARQNNLQRISLNLRQLAEQLQELDPPKDAAKTLRQLLKRLDKPIEYASKIPDLLDDLVDVQGQALNPNQEMSAPGLWTRLFGRATDQAEEPEQQPAQSNGEIVQVPGNLAGEEHNYSAIAANIEGILLNLLSELQVVDAQVSQAERLREQVTRGLNWYELAAVLDELGLLILSAQNERQADFERYLQQLNKRLAQFQGNLEAAHDAYNNTLEAGRALEGAIRNQVEDLHDDVRDASDLDALKANVEAKLDALLSNVDQARHLREQHEQEVAERLQVMVERIKVMEVEAQTFRKHLEEQRERAMVDSLTGLPNRAGLQKRMEEEFDRWQRYGGQLLLAVLDVDHFKSINDNFGHLAGDKVLRLIAQQLSRRLRKTDFIGRFGGEEFVLLMPGTSSAQGHVVLEELRSGIEACPFHFKSERVPITISLGYTEFRADDSLDEVFDRADRAMYRAKDDGRNRLICAD</sequence>
<dbReference type="InterPro" id="IPR043128">
    <property type="entry name" value="Rev_trsase/Diguanyl_cyclase"/>
</dbReference>
<dbReference type="SMART" id="SM00267">
    <property type="entry name" value="GGDEF"/>
    <property type="match status" value="1"/>
</dbReference>
<keyword evidence="5" id="KW-0175">Coiled coil</keyword>
<evidence type="ECO:0000256" key="1">
    <source>
        <dbReference type="ARBA" id="ARBA00001946"/>
    </source>
</evidence>
<organism evidence="8 9">
    <name type="scientific">Halopseudomonas phragmitis</name>
    <dbReference type="NCBI Taxonomy" id="1931241"/>
    <lineage>
        <taxon>Bacteria</taxon>
        <taxon>Pseudomonadati</taxon>
        <taxon>Pseudomonadota</taxon>
        <taxon>Gammaproteobacteria</taxon>
        <taxon>Pseudomonadales</taxon>
        <taxon>Pseudomonadaceae</taxon>
        <taxon>Halopseudomonas</taxon>
    </lineage>
</organism>
<evidence type="ECO:0000256" key="2">
    <source>
        <dbReference type="ARBA" id="ARBA00004533"/>
    </source>
</evidence>
<evidence type="ECO:0000256" key="4">
    <source>
        <dbReference type="ARBA" id="ARBA00034247"/>
    </source>
</evidence>
<dbReference type="PROSITE" id="PS50887">
    <property type="entry name" value="GGDEF"/>
    <property type="match status" value="1"/>
</dbReference>
<dbReference type="InterPro" id="IPR048516">
    <property type="entry name" value="DGCcoil"/>
</dbReference>
<keyword evidence="9" id="KW-1185">Reference proteome</keyword>
<dbReference type="InterPro" id="IPR050469">
    <property type="entry name" value="Diguanylate_Cyclase"/>
</dbReference>
<evidence type="ECO:0000259" key="7">
    <source>
        <dbReference type="PROSITE" id="PS50887"/>
    </source>
</evidence>
<dbReference type="Pfam" id="PF20975">
    <property type="entry name" value="DGCcoil"/>
    <property type="match status" value="1"/>
</dbReference>
<dbReference type="GO" id="GO:0052621">
    <property type="term" value="F:diguanylate cyclase activity"/>
    <property type="evidence" value="ECO:0007669"/>
    <property type="project" value="UniProtKB-EC"/>
</dbReference>
<protein>
    <recommendedName>
        <fullName evidence="3">diguanylate cyclase</fullName>
        <ecNumber evidence="3">2.7.7.65</ecNumber>
    </recommendedName>
</protein>
<dbReference type="SUPFAM" id="SSF55073">
    <property type="entry name" value="Nucleotide cyclase"/>
    <property type="match status" value="1"/>
</dbReference>
<evidence type="ECO:0000313" key="8">
    <source>
        <dbReference type="EMBL" id="AQZ93997.1"/>
    </source>
</evidence>
<feature type="region of interest" description="Disordered" evidence="6">
    <location>
        <begin position="1"/>
        <end position="20"/>
    </location>
</feature>
<comment type="subcellular location">
    <subcellularLocation>
        <location evidence="2">Cell inner membrane</location>
    </subcellularLocation>
</comment>
<dbReference type="InterPro" id="IPR000160">
    <property type="entry name" value="GGDEF_dom"/>
</dbReference>
<dbReference type="InterPro" id="IPR029787">
    <property type="entry name" value="Nucleotide_cyclase"/>
</dbReference>
<comment type="cofactor">
    <cofactor evidence="1">
        <name>Mg(2+)</name>
        <dbReference type="ChEBI" id="CHEBI:18420"/>
    </cofactor>
</comment>
<dbReference type="STRING" id="1931241.BVH74_04170"/>
<dbReference type="Gene3D" id="3.30.70.270">
    <property type="match status" value="1"/>
</dbReference>
<evidence type="ECO:0000256" key="5">
    <source>
        <dbReference type="SAM" id="Coils"/>
    </source>
</evidence>
<evidence type="ECO:0000313" key="9">
    <source>
        <dbReference type="Proteomes" id="UP000243488"/>
    </source>
</evidence>
<dbReference type="PANTHER" id="PTHR45138:SF9">
    <property type="entry name" value="DIGUANYLATE CYCLASE DGCM-RELATED"/>
    <property type="match status" value="1"/>
</dbReference>
<name>A0A1V0B226_9GAMM</name>
<dbReference type="GO" id="GO:1902201">
    <property type="term" value="P:negative regulation of bacterial-type flagellum-dependent cell motility"/>
    <property type="evidence" value="ECO:0007669"/>
    <property type="project" value="TreeGrafter"/>
</dbReference>
<gene>
    <name evidence="8" type="ORF">BVH74_04170</name>
</gene>
<dbReference type="GO" id="GO:0043709">
    <property type="term" value="P:cell adhesion involved in single-species biofilm formation"/>
    <property type="evidence" value="ECO:0007669"/>
    <property type="project" value="TreeGrafter"/>
</dbReference>
<dbReference type="EC" id="2.7.7.65" evidence="3"/>
<dbReference type="KEGG" id="ppha:BVH74_04170"/>
<evidence type="ECO:0000256" key="6">
    <source>
        <dbReference type="SAM" id="MobiDB-lite"/>
    </source>
</evidence>
<dbReference type="PANTHER" id="PTHR45138">
    <property type="entry name" value="REGULATORY COMPONENTS OF SENSORY TRANSDUCTION SYSTEM"/>
    <property type="match status" value="1"/>
</dbReference>
<dbReference type="EMBL" id="CP020100">
    <property type="protein sequence ID" value="AQZ93997.1"/>
    <property type="molecule type" value="Genomic_DNA"/>
</dbReference>
<feature type="coiled-coil region" evidence="5">
    <location>
        <begin position="321"/>
        <end position="380"/>
    </location>
</feature>
<reference evidence="8 9" key="1">
    <citation type="submission" date="2017-03" db="EMBL/GenBank/DDBJ databases">
        <title>Complete genome sequence of the novel DNRA strain Pseudomonas sp. S-6-2 isolated from Chinese polluted river sediment. Journal of Biotechnology.</title>
        <authorList>
            <person name="Li J."/>
            <person name="Xiang F."/>
            <person name="Wang L."/>
            <person name="Xi L."/>
            <person name="Liu J."/>
        </authorList>
    </citation>
    <scope>NUCLEOTIDE SEQUENCE [LARGE SCALE GENOMIC DNA]</scope>
    <source>
        <strain evidence="8 9">S-6-2</strain>
    </source>
</reference>
<feature type="domain" description="GGDEF" evidence="7">
    <location>
        <begin position="411"/>
        <end position="542"/>
    </location>
</feature>
<accession>A0A1V0B226</accession>
<dbReference type="RefSeq" id="WP_080048852.1">
    <property type="nucleotide sequence ID" value="NZ_CP020100.1"/>
</dbReference>
<dbReference type="FunFam" id="3.30.70.270:FF:000001">
    <property type="entry name" value="Diguanylate cyclase domain protein"/>
    <property type="match status" value="1"/>
</dbReference>
<evidence type="ECO:0000256" key="3">
    <source>
        <dbReference type="ARBA" id="ARBA00012528"/>
    </source>
</evidence>
<dbReference type="AlphaFoldDB" id="A0A1V0B226"/>
<dbReference type="Proteomes" id="UP000243488">
    <property type="component" value="Chromosome"/>
</dbReference>
<comment type="catalytic activity">
    <reaction evidence="4">
        <text>2 GTP = 3',3'-c-di-GMP + 2 diphosphate</text>
        <dbReference type="Rhea" id="RHEA:24898"/>
        <dbReference type="ChEBI" id="CHEBI:33019"/>
        <dbReference type="ChEBI" id="CHEBI:37565"/>
        <dbReference type="ChEBI" id="CHEBI:58805"/>
        <dbReference type="EC" id="2.7.7.65"/>
    </reaction>
</comment>
<dbReference type="Pfam" id="PF00990">
    <property type="entry name" value="GGDEF"/>
    <property type="match status" value="1"/>
</dbReference>
<proteinExistence type="predicted"/>